<keyword evidence="3" id="KW-1185">Reference proteome</keyword>
<gene>
    <name evidence="2" type="ORF">J2Y69_002018</name>
</gene>
<feature type="transmembrane region" description="Helical" evidence="1">
    <location>
        <begin position="364"/>
        <end position="384"/>
    </location>
</feature>
<name>A0ABU1SCS8_9MICO</name>
<keyword evidence="1" id="KW-1133">Transmembrane helix</keyword>
<dbReference type="RefSeq" id="WP_310020193.1">
    <property type="nucleotide sequence ID" value="NZ_JAVDUM010000008.1"/>
</dbReference>
<reference evidence="2 3" key="1">
    <citation type="submission" date="2023-07" db="EMBL/GenBank/DDBJ databases">
        <title>Sorghum-associated microbial communities from plants grown in Nebraska, USA.</title>
        <authorList>
            <person name="Schachtman D."/>
        </authorList>
    </citation>
    <scope>NUCLEOTIDE SEQUENCE [LARGE SCALE GENOMIC DNA]</scope>
    <source>
        <strain evidence="2 3">2980</strain>
    </source>
</reference>
<evidence type="ECO:0000313" key="2">
    <source>
        <dbReference type="EMBL" id="MDR6867415.1"/>
    </source>
</evidence>
<feature type="transmembrane region" description="Helical" evidence="1">
    <location>
        <begin position="130"/>
        <end position="152"/>
    </location>
</feature>
<accession>A0ABU1SCS8</accession>
<feature type="transmembrane region" description="Helical" evidence="1">
    <location>
        <begin position="164"/>
        <end position="193"/>
    </location>
</feature>
<evidence type="ECO:0000256" key="1">
    <source>
        <dbReference type="SAM" id="Phobius"/>
    </source>
</evidence>
<feature type="transmembrane region" description="Helical" evidence="1">
    <location>
        <begin position="96"/>
        <end position="118"/>
    </location>
</feature>
<dbReference type="Proteomes" id="UP001259347">
    <property type="component" value="Unassembled WGS sequence"/>
</dbReference>
<feature type="transmembrane region" description="Helical" evidence="1">
    <location>
        <begin position="271"/>
        <end position="288"/>
    </location>
</feature>
<keyword evidence="1" id="KW-0472">Membrane</keyword>
<feature type="transmembrane region" description="Helical" evidence="1">
    <location>
        <begin position="200"/>
        <end position="220"/>
    </location>
</feature>
<evidence type="ECO:0008006" key="4">
    <source>
        <dbReference type="Google" id="ProtNLM"/>
    </source>
</evidence>
<feature type="transmembrane region" description="Helical" evidence="1">
    <location>
        <begin position="308"/>
        <end position="326"/>
    </location>
</feature>
<comment type="caution">
    <text evidence="2">The sequence shown here is derived from an EMBL/GenBank/DDBJ whole genome shotgun (WGS) entry which is preliminary data.</text>
</comment>
<evidence type="ECO:0000313" key="3">
    <source>
        <dbReference type="Proteomes" id="UP001259347"/>
    </source>
</evidence>
<protein>
    <recommendedName>
        <fullName evidence="4">Integral membrane protein</fullName>
    </recommendedName>
</protein>
<feature type="transmembrane region" description="Helical" evidence="1">
    <location>
        <begin position="391"/>
        <end position="408"/>
    </location>
</feature>
<proteinExistence type="predicted"/>
<feature type="transmembrane region" description="Helical" evidence="1">
    <location>
        <begin position="338"/>
        <end position="358"/>
    </location>
</feature>
<keyword evidence="1" id="KW-0812">Transmembrane</keyword>
<organism evidence="2 3">
    <name type="scientific">Microbacterium resistens</name>
    <dbReference type="NCBI Taxonomy" id="156977"/>
    <lineage>
        <taxon>Bacteria</taxon>
        <taxon>Bacillati</taxon>
        <taxon>Actinomycetota</taxon>
        <taxon>Actinomycetes</taxon>
        <taxon>Micrococcales</taxon>
        <taxon>Microbacteriaceae</taxon>
        <taxon>Microbacterium</taxon>
    </lineage>
</organism>
<dbReference type="EMBL" id="JAVDUM010000008">
    <property type="protein sequence ID" value="MDR6867415.1"/>
    <property type="molecule type" value="Genomic_DNA"/>
</dbReference>
<sequence length="457" mass="47047">MMDAVQARFARLLRWYPKSWRMHSGEVLLSAMLDEAARQGRDRPTLAEQWLAGIYGLGARLNARLASVCAVAALLMVALASIGLSAPALADGSVRWAVLTVSTGVCPALVAIGAVALARHRGWLSEPRALIVLILALPSLMLTALAVVSWSVGFDAVDRDSLEAWFAGAWAVFVPAGWLAGAASVSVLFSAFLARSRLPATMAISLSVVAGTVAAPIIGVSLLTPYSTAAASVGLAVLSLRPLRSQIVSTPTPIRASARGGAPRPWRSPRALPWLAAAGSACGVVYAFTGTHWSAGATGATIAMGQGITLSLVSSLPLLAGVGIVLTARSRKPPTHTWGPLLLLSLSFLSVALGYVSAPTWDQMASGFAVGSALGGAAIAWWAATHLRGRPAARIPIAAAIGIGFGALQGMFLAPLWSFALPLVAAAFAIWMPRDGGSRTRVVTQGGGAGYGTVPQA</sequence>
<feature type="transmembrane region" description="Helical" evidence="1">
    <location>
        <begin position="65"/>
        <end position="90"/>
    </location>
</feature>